<dbReference type="Proteomes" id="UP001596445">
    <property type="component" value="Unassembled WGS sequence"/>
</dbReference>
<evidence type="ECO:0000256" key="6">
    <source>
        <dbReference type="ARBA" id="ARBA00023244"/>
    </source>
</evidence>
<gene>
    <name evidence="9" type="primary">cobA</name>
    <name evidence="9" type="ORF">ACFQQG_10095</name>
</gene>
<accession>A0ABD5VZL4</accession>
<keyword evidence="5" id="KW-0949">S-adenosyl-L-methionine</keyword>
<dbReference type="GO" id="GO:0004851">
    <property type="term" value="F:uroporphyrin-III C-methyltransferase activity"/>
    <property type="evidence" value="ECO:0007669"/>
    <property type="project" value="UniProtKB-EC"/>
</dbReference>
<dbReference type="FunFam" id="3.40.1010.10:FF:000001">
    <property type="entry name" value="Siroheme synthase"/>
    <property type="match status" value="1"/>
</dbReference>
<dbReference type="NCBIfam" id="NF004790">
    <property type="entry name" value="PRK06136.1"/>
    <property type="match status" value="1"/>
</dbReference>
<dbReference type="InterPro" id="IPR000878">
    <property type="entry name" value="4pyrrol_Mease"/>
</dbReference>
<keyword evidence="3 7" id="KW-0489">Methyltransferase</keyword>
<dbReference type="EMBL" id="JBHSZI010000001">
    <property type="protein sequence ID" value="MFC7058465.1"/>
    <property type="molecule type" value="Genomic_DNA"/>
</dbReference>
<dbReference type="InterPro" id="IPR014776">
    <property type="entry name" value="4pyrrole_Mease_sub2"/>
</dbReference>
<dbReference type="GO" id="GO:0006779">
    <property type="term" value="P:porphyrin-containing compound biosynthetic process"/>
    <property type="evidence" value="ECO:0007669"/>
    <property type="project" value="UniProtKB-KW"/>
</dbReference>
<name>A0ABD5VZL4_9EURY</name>
<dbReference type="Gene3D" id="3.30.950.10">
    <property type="entry name" value="Methyltransferase, Cobalt-precorrin-4 Transmethylase, Domain 2"/>
    <property type="match status" value="1"/>
</dbReference>
<evidence type="ECO:0000259" key="8">
    <source>
        <dbReference type="Pfam" id="PF00590"/>
    </source>
</evidence>
<evidence type="ECO:0000256" key="3">
    <source>
        <dbReference type="ARBA" id="ARBA00022603"/>
    </source>
</evidence>
<evidence type="ECO:0000256" key="5">
    <source>
        <dbReference type="ARBA" id="ARBA00022691"/>
    </source>
</evidence>
<dbReference type="InterPro" id="IPR003043">
    <property type="entry name" value="Uropor_MeTrfase_CS"/>
</dbReference>
<feature type="domain" description="Tetrapyrrole methylase" evidence="8">
    <location>
        <begin position="1"/>
        <end position="201"/>
    </location>
</feature>
<dbReference type="PANTHER" id="PTHR45790">
    <property type="entry name" value="SIROHEME SYNTHASE-RELATED"/>
    <property type="match status" value="1"/>
</dbReference>
<dbReference type="InterPro" id="IPR014777">
    <property type="entry name" value="4pyrrole_Mease_sub1"/>
</dbReference>
<reference evidence="9 10" key="1">
    <citation type="journal article" date="2019" name="Int. J. Syst. Evol. Microbiol.">
        <title>The Global Catalogue of Microorganisms (GCM) 10K type strain sequencing project: providing services to taxonomists for standard genome sequencing and annotation.</title>
        <authorList>
            <consortium name="The Broad Institute Genomics Platform"/>
            <consortium name="The Broad Institute Genome Sequencing Center for Infectious Disease"/>
            <person name="Wu L."/>
            <person name="Ma J."/>
        </authorList>
    </citation>
    <scope>NUCLEOTIDE SEQUENCE [LARGE SCALE GENOMIC DNA]</scope>
    <source>
        <strain evidence="9 10">JCM 30072</strain>
    </source>
</reference>
<dbReference type="Pfam" id="PF00590">
    <property type="entry name" value="TP_methylase"/>
    <property type="match status" value="1"/>
</dbReference>
<keyword evidence="4 7" id="KW-0808">Transferase</keyword>
<comment type="similarity">
    <text evidence="7">Belongs to the precorrin methyltransferase family.</text>
</comment>
<proteinExistence type="inferred from homology"/>
<evidence type="ECO:0000256" key="4">
    <source>
        <dbReference type="ARBA" id="ARBA00022679"/>
    </source>
</evidence>
<dbReference type="Gene3D" id="3.40.1010.10">
    <property type="entry name" value="Cobalt-precorrin-4 Transmethylase, Domain 1"/>
    <property type="match status" value="1"/>
</dbReference>
<dbReference type="EC" id="2.1.1.107" evidence="2"/>
<protein>
    <recommendedName>
        <fullName evidence="2">uroporphyrinogen-III C-methyltransferase</fullName>
        <ecNumber evidence="2">2.1.1.107</ecNumber>
    </recommendedName>
</protein>
<dbReference type="PANTHER" id="PTHR45790:SF3">
    <property type="entry name" value="S-ADENOSYL-L-METHIONINE-DEPENDENT UROPORPHYRINOGEN III METHYLTRANSFERASE, CHLOROPLASTIC"/>
    <property type="match status" value="1"/>
</dbReference>
<evidence type="ECO:0000313" key="9">
    <source>
        <dbReference type="EMBL" id="MFC7058465.1"/>
    </source>
</evidence>
<keyword evidence="6" id="KW-0627">Porphyrin biosynthesis</keyword>
<dbReference type="AlphaFoldDB" id="A0ABD5VZL4"/>
<dbReference type="RefSeq" id="WP_382185389.1">
    <property type="nucleotide sequence ID" value="NZ_JBHSZI010000001.1"/>
</dbReference>
<dbReference type="InterPro" id="IPR050161">
    <property type="entry name" value="Siro_Cobalamin_biosynth"/>
</dbReference>
<evidence type="ECO:0000256" key="7">
    <source>
        <dbReference type="RuleBase" id="RU003960"/>
    </source>
</evidence>
<evidence type="ECO:0000313" key="10">
    <source>
        <dbReference type="Proteomes" id="UP001596445"/>
    </source>
</evidence>
<evidence type="ECO:0000256" key="2">
    <source>
        <dbReference type="ARBA" id="ARBA00012162"/>
    </source>
</evidence>
<dbReference type="SUPFAM" id="SSF53790">
    <property type="entry name" value="Tetrapyrrole methylase"/>
    <property type="match status" value="1"/>
</dbReference>
<comment type="caution">
    <text evidence="9">The sequence shown here is derived from an EMBL/GenBank/DDBJ whole genome shotgun (WGS) entry which is preliminary data.</text>
</comment>
<dbReference type="CDD" id="cd11642">
    <property type="entry name" value="SUMT"/>
    <property type="match status" value="1"/>
</dbReference>
<organism evidence="9 10">
    <name type="scientific">Halovenus salina</name>
    <dbReference type="NCBI Taxonomy" id="1510225"/>
    <lineage>
        <taxon>Archaea</taxon>
        <taxon>Methanobacteriati</taxon>
        <taxon>Methanobacteriota</taxon>
        <taxon>Stenosarchaea group</taxon>
        <taxon>Halobacteria</taxon>
        <taxon>Halobacteriales</taxon>
        <taxon>Haloarculaceae</taxon>
        <taxon>Halovenus</taxon>
    </lineage>
</organism>
<evidence type="ECO:0000256" key="1">
    <source>
        <dbReference type="ARBA" id="ARBA00011738"/>
    </source>
</evidence>
<sequence length="234" mass="24796">MTRRAWHRLQSADVVLYDSLTGDAIVDAVPATAETIDVGKRPPNRTSQAEINELMCTRASEGEYVVRLKGGDPNVFGRGGEEAEHLAVEEVPFEVVPGISSVLAASSVSGIPLTHRHCSSSLTVITGHQTPEKADSAIDWPAIADSIDAGGTLIVLMGVSKLPENVRALRDHGVPAETPVAMVENVSLDTERTIVGTLDTIVSRSESAGIESPAVTIVGEVVTVREDVSDLLQR</sequence>
<comment type="subunit">
    <text evidence="1">Homodimer.</text>
</comment>
<dbReference type="PROSITE" id="PS00840">
    <property type="entry name" value="SUMT_2"/>
    <property type="match status" value="1"/>
</dbReference>
<dbReference type="InterPro" id="IPR006366">
    <property type="entry name" value="CobA/CysG_C"/>
</dbReference>
<dbReference type="GO" id="GO:0032259">
    <property type="term" value="P:methylation"/>
    <property type="evidence" value="ECO:0007669"/>
    <property type="project" value="UniProtKB-KW"/>
</dbReference>
<dbReference type="InterPro" id="IPR035996">
    <property type="entry name" value="4pyrrol_Methylase_sf"/>
</dbReference>
<keyword evidence="10" id="KW-1185">Reference proteome</keyword>
<dbReference type="NCBIfam" id="TIGR01469">
    <property type="entry name" value="cobA_cysG_Cterm"/>
    <property type="match status" value="1"/>
</dbReference>